<evidence type="ECO:0000313" key="3">
    <source>
        <dbReference type="Proteomes" id="UP001225378"/>
    </source>
</evidence>
<dbReference type="SUPFAM" id="SSF53756">
    <property type="entry name" value="UDP-Glycosyltransferase/glycogen phosphorylase"/>
    <property type="match status" value="1"/>
</dbReference>
<gene>
    <name evidence="2" type="ORF">Q9L42_007900</name>
</gene>
<dbReference type="PANTHER" id="PTHR21015:SF22">
    <property type="entry name" value="GLYCOSYLTRANSFERASE"/>
    <property type="match status" value="1"/>
</dbReference>
<reference evidence="2 3" key="1">
    <citation type="journal article" date="2024" name="Microbiology">
        <title>Methylomarinum rosea sp. nov., a novel halophilic methanotrophic bacterium from the hypersaline Lake Elton.</title>
        <authorList>
            <person name="Suleimanov R.Z."/>
            <person name="Oshkin I.Y."/>
            <person name="Danilova O.V."/>
            <person name="Suzina N.E."/>
            <person name="Dedysh S.N."/>
        </authorList>
    </citation>
    <scope>NUCLEOTIDE SEQUENCE [LARGE SCALE GENOMIC DNA]</scope>
    <source>
        <strain evidence="2 3">Ch1-1</strain>
    </source>
</reference>
<organism evidence="2 3">
    <name type="scientific">Methylomarinum roseum</name>
    <dbReference type="NCBI Taxonomy" id="3067653"/>
    <lineage>
        <taxon>Bacteria</taxon>
        <taxon>Pseudomonadati</taxon>
        <taxon>Pseudomonadota</taxon>
        <taxon>Gammaproteobacteria</taxon>
        <taxon>Methylococcales</taxon>
        <taxon>Methylococcaceae</taxon>
        <taxon>Methylomarinum</taxon>
    </lineage>
</organism>
<dbReference type="PANTHER" id="PTHR21015">
    <property type="entry name" value="UDP-N-ACETYLGLUCOSAMINE--N-ACETYLMURAMYL-(PENTAPEPTIDE) PYROPHOSPHORYL-UNDECAPRENOL N-ACETYLGLUCOSAMINE TRANSFERASE 1"/>
    <property type="match status" value="1"/>
</dbReference>
<dbReference type="KEGG" id="mech:Q9L42_007900"/>
<feature type="domain" description="Erythromycin biosynthesis protein CIII-like C-terminal" evidence="1">
    <location>
        <begin position="247"/>
        <end position="375"/>
    </location>
</feature>
<accession>A0AAU7NYK7</accession>
<dbReference type="Gene3D" id="3.40.50.2000">
    <property type="entry name" value="Glycogen Phosphorylase B"/>
    <property type="match status" value="2"/>
</dbReference>
<evidence type="ECO:0000259" key="1">
    <source>
        <dbReference type="Pfam" id="PF06722"/>
    </source>
</evidence>
<dbReference type="RefSeq" id="WP_305908993.1">
    <property type="nucleotide sequence ID" value="NZ_CP157743.1"/>
</dbReference>
<dbReference type="InterPro" id="IPR010610">
    <property type="entry name" value="EryCIII-like_C"/>
</dbReference>
<name>A0AAU7NYK7_9GAMM</name>
<dbReference type="GO" id="GO:0016757">
    <property type="term" value="F:glycosyltransferase activity"/>
    <property type="evidence" value="ECO:0007669"/>
    <property type="project" value="TreeGrafter"/>
</dbReference>
<evidence type="ECO:0000313" key="2">
    <source>
        <dbReference type="EMBL" id="XBS22035.1"/>
    </source>
</evidence>
<protein>
    <submittedName>
        <fullName evidence="2">Nucleotide disphospho-sugar-binding domain-containing protein</fullName>
    </submittedName>
</protein>
<keyword evidence="3" id="KW-1185">Reference proteome</keyword>
<sequence length="394" mass="43637">MSKIVYAWELGGGYGHIGAFLAVAKQLQQRGHDVVFVLKNLEHADTLLGKYGFSYLQAPMRWPVIAQPPAINYAGILRNTGFNEAGLLARAQAWKTLITCLQPDLLLFDHAPTALVATRELKVPRALFGSGFYAPPRLSPMPTMLPYKKFPEKQLIDSETQIVASINAVIDRLGGQRLSMLADLFDVEQDFLCTLPELDHYQQREQAEYWGPAFIDTDGLDPTWPMLGDKRIFAYLHKDYKGLPHLLEQLRSTSCSVLVHIPGATQAFLQKYSGANLHVSAKPLNMRQVGQQCDLVICHAGAGTVATMLLAGKPLLLLPMHIEAALTASNVVALGAGVCIPSEVKKPNYRAAVKEMLAHRKYHQKSAEFADKYASFNREKQDILIADRCVEMIG</sequence>
<proteinExistence type="predicted"/>
<dbReference type="Pfam" id="PF06722">
    <property type="entry name" value="EryCIII-like_C"/>
    <property type="match status" value="1"/>
</dbReference>
<dbReference type="Proteomes" id="UP001225378">
    <property type="component" value="Chromosome"/>
</dbReference>
<dbReference type="EMBL" id="CP157743">
    <property type="protein sequence ID" value="XBS22035.1"/>
    <property type="molecule type" value="Genomic_DNA"/>
</dbReference>
<dbReference type="AlphaFoldDB" id="A0AAU7NYK7"/>